<accession>A0A484H7N5</accession>
<reference evidence="1" key="1">
    <citation type="submission" date="2018-10" db="EMBL/GenBank/DDBJ databases">
        <authorList>
            <person name="Gruber-Vodicka H."/>
            <person name="Jaeckle O."/>
        </authorList>
    </citation>
    <scope>NUCLEOTIDE SEQUENCE</scope>
</reference>
<gene>
    <name evidence="1" type="ORF">RIEGSTA812A_PEG_1034</name>
</gene>
<organism evidence="1">
    <name type="scientific">invertebrate metagenome</name>
    <dbReference type="NCBI Taxonomy" id="1711999"/>
    <lineage>
        <taxon>unclassified sequences</taxon>
        <taxon>metagenomes</taxon>
        <taxon>organismal metagenomes</taxon>
    </lineage>
</organism>
<dbReference type="AlphaFoldDB" id="A0A484H7N5"/>
<name>A0A484H7N5_9ZZZZ</name>
<proteinExistence type="predicted"/>
<protein>
    <submittedName>
        <fullName evidence="1">Uncharacterized protein</fullName>
    </submittedName>
</protein>
<dbReference type="EMBL" id="LR026963">
    <property type="protein sequence ID" value="VBB69561.1"/>
    <property type="molecule type" value="Genomic_DNA"/>
</dbReference>
<evidence type="ECO:0000313" key="1">
    <source>
        <dbReference type="EMBL" id="VBB69561.1"/>
    </source>
</evidence>
<sequence>MRCSYRIEQSKIQHTDILVSGQSVARHIGTVLPTSAMT</sequence>